<dbReference type="CDD" id="cd00146">
    <property type="entry name" value="PKD"/>
    <property type="match status" value="1"/>
</dbReference>
<feature type="compositionally biased region" description="Low complexity" evidence="1">
    <location>
        <begin position="233"/>
        <end position="247"/>
    </location>
</feature>
<name>A0AAX4FSF6_9EURY</name>
<sequence>MKKNAATQISMLLIAVALLAPAVQAALVVDAGDDLSVLAGEPVTVLAACNDTDGIDLLNLSAFIDWGTVRTPAEILADDEQNATIQATHRYPVAGIYTVTVAVENNATGNVTTDSLNVTVNPQTAAVEVAPGLLNQKSRGFMTVFVSVSEWLGFAEADEANVTIADPSIFTIGNATPAKVNYCMKDGGTFILKYRRADVAPLAAEGNLTVNGSAVTEDGNVTVIGRGAVSLIEPGNGKGPSPGNPEGHPLAERVKERTKNENAFRDRERSSGT</sequence>
<dbReference type="InterPro" id="IPR035986">
    <property type="entry name" value="PKD_dom_sf"/>
</dbReference>
<accession>A0AAX4FSF6</accession>
<protein>
    <recommendedName>
        <fullName evidence="4">PKD domain-containing protein</fullName>
    </recommendedName>
</protein>
<keyword evidence="3" id="KW-1185">Reference proteome</keyword>
<dbReference type="GeneID" id="85732678"/>
<feature type="compositionally biased region" description="Basic and acidic residues" evidence="1">
    <location>
        <begin position="249"/>
        <end position="273"/>
    </location>
</feature>
<gene>
    <name evidence="2" type="ORF">R6Y96_05935</name>
</gene>
<dbReference type="EMBL" id="CP137642">
    <property type="protein sequence ID" value="WOX56861.1"/>
    <property type="molecule type" value="Genomic_DNA"/>
</dbReference>
<dbReference type="Gene3D" id="2.60.40.10">
    <property type="entry name" value="Immunoglobulins"/>
    <property type="match status" value="1"/>
</dbReference>
<dbReference type="AlphaFoldDB" id="A0AAX4FSF6"/>
<reference evidence="2 3" key="1">
    <citation type="submission" date="2023-10" db="EMBL/GenBank/DDBJ databases">
        <title>The complete genome sequence of Methanoculleus receptaculi DSM 18860.</title>
        <authorList>
            <person name="Lai S.-J."/>
            <person name="You Y.-T."/>
            <person name="Chen S.-C."/>
        </authorList>
    </citation>
    <scope>NUCLEOTIDE SEQUENCE [LARGE SCALE GENOMIC DNA]</scope>
    <source>
        <strain evidence="2 3">DSM 18860</strain>
    </source>
</reference>
<dbReference type="InterPro" id="IPR013783">
    <property type="entry name" value="Ig-like_fold"/>
</dbReference>
<proteinExistence type="predicted"/>
<evidence type="ECO:0000256" key="1">
    <source>
        <dbReference type="SAM" id="MobiDB-lite"/>
    </source>
</evidence>
<feature type="region of interest" description="Disordered" evidence="1">
    <location>
        <begin position="233"/>
        <end position="273"/>
    </location>
</feature>
<evidence type="ECO:0008006" key="4">
    <source>
        <dbReference type="Google" id="ProtNLM"/>
    </source>
</evidence>
<dbReference type="Proteomes" id="UP001305652">
    <property type="component" value="Chromosome"/>
</dbReference>
<dbReference type="KEGG" id="mrc:R6Y96_05935"/>
<organism evidence="2 3">
    <name type="scientific">Methanoculleus receptaculi</name>
    <dbReference type="NCBI Taxonomy" id="394967"/>
    <lineage>
        <taxon>Archaea</taxon>
        <taxon>Methanobacteriati</taxon>
        <taxon>Methanobacteriota</taxon>
        <taxon>Stenosarchaea group</taxon>
        <taxon>Methanomicrobia</taxon>
        <taxon>Methanomicrobiales</taxon>
        <taxon>Methanomicrobiaceae</taxon>
        <taxon>Methanoculleus</taxon>
    </lineage>
</organism>
<evidence type="ECO:0000313" key="2">
    <source>
        <dbReference type="EMBL" id="WOX56861.1"/>
    </source>
</evidence>
<evidence type="ECO:0000313" key="3">
    <source>
        <dbReference type="Proteomes" id="UP001305652"/>
    </source>
</evidence>
<dbReference type="SUPFAM" id="SSF49299">
    <property type="entry name" value="PKD domain"/>
    <property type="match status" value="1"/>
</dbReference>
<dbReference type="RefSeq" id="WP_318620300.1">
    <property type="nucleotide sequence ID" value="NZ_CP137642.1"/>
</dbReference>